<keyword evidence="2" id="KW-1185">Reference proteome</keyword>
<gene>
    <name evidence="1" type="ORF">QBZ16_003297</name>
</gene>
<protein>
    <submittedName>
        <fullName evidence="1">Uncharacterized protein</fullName>
    </submittedName>
</protein>
<reference evidence="1" key="1">
    <citation type="submission" date="2021-01" db="EMBL/GenBank/DDBJ databases">
        <authorList>
            <person name="Eckstrom K.M.E."/>
        </authorList>
    </citation>
    <scope>NUCLEOTIDE SEQUENCE</scope>
    <source>
        <strain evidence="1">UVCC 0001</strain>
    </source>
</reference>
<dbReference type="AlphaFoldDB" id="A0AAD9ILK8"/>
<name>A0AAD9ILK8_PROWI</name>
<evidence type="ECO:0000313" key="2">
    <source>
        <dbReference type="Proteomes" id="UP001255856"/>
    </source>
</evidence>
<comment type="caution">
    <text evidence="1">The sequence shown here is derived from an EMBL/GenBank/DDBJ whole genome shotgun (WGS) entry which is preliminary data.</text>
</comment>
<sequence>MWGKIADFIPSFVANCTESPLPPPPEDDPACSSLTGEDSCNGTPACVWCKSVAVQPACYAKEDASKLPPGVFECAGEAAFASRHRRDIV</sequence>
<proteinExistence type="predicted"/>
<dbReference type="EMBL" id="JASFZW010000004">
    <property type="protein sequence ID" value="KAK2078457.1"/>
    <property type="molecule type" value="Genomic_DNA"/>
</dbReference>
<organism evidence="1 2">
    <name type="scientific">Prototheca wickerhamii</name>
    <dbReference type="NCBI Taxonomy" id="3111"/>
    <lineage>
        <taxon>Eukaryota</taxon>
        <taxon>Viridiplantae</taxon>
        <taxon>Chlorophyta</taxon>
        <taxon>core chlorophytes</taxon>
        <taxon>Trebouxiophyceae</taxon>
        <taxon>Chlorellales</taxon>
        <taxon>Chlorellaceae</taxon>
        <taxon>Prototheca</taxon>
    </lineage>
</organism>
<dbReference type="Proteomes" id="UP001255856">
    <property type="component" value="Unassembled WGS sequence"/>
</dbReference>
<evidence type="ECO:0000313" key="1">
    <source>
        <dbReference type="EMBL" id="KAK2078457.1"/>
    </source>
</evidence>
<accession>A0AAD9ILK8</accession>